<feature type="compositionally biased region" description="Gly residues" evidence="1">
    <location>
        <begin position="530"/>
        <end position="539"/>
    </location>
</feature>
<feature type="region of interest" description="Disordered" evidence="1">
    <location>
        <begin position="1"/>
        <end position="20"/>
    </location>
</feature>
<evidence type="ECO:0000313" key="2">
    <source>
        <dbReference type="EMBL" id="CCC52241.1"/>
    </source>
</evidence>
<proteinExistence type="predicted"/>
<feature type="region of interest" description="Disordered" evidence="1">
    <location>
        <begin position="1073"/>
        <end position="1092"/>
    </location>
</feature>
<feature type="region of interest" description="Disordered" evidence="1">
    <location>
        <begin position="513"/>
        <end position="541"/>
    </location>
</feature>
<feature type="region of interest" description="Disordered" evidence="1">
    <location>
        <begin position="895"/>
        <end position="939"/>
    </location>
</feature>
<protein>
    <submittedName>
        <fullName evidence="2">Uncharacterized protein</fullName>
    </submittedName>
</protein>
<feature type="compositionally biased region" description="Polar residues" evidence="1">
    <location>
        <begin position="173"/>
        <end position="185"/>
    </location>
</feature>
<evidence type="ECO:0000256" key="1">
    <source>
        <dbReference type="SAM" id="MobiDB-lite"/>
    </source>
</evidence>
<dbReference type="VEuPathDB" id="TriTrypDB:TvY486_1012840"/>
<dbReference type="EMBL" id="HE573026">
    <property type="protein sequence ID" value="CCC52241.1"/>
    <property type="molecule type" value="Genomic_DNA"/>
</dbReference>
<accession>G0U478</accession>
<feature type="region of interest" description="Disordered" evidence="1">
    <location>
        <begin position="269"/>
        <end position="303"/>
    </location>
</feature>
<sequence>MKGHASETSTLGGDRKSGDGPCAAGSLQGVTFAMRGQFTPLMQCVGQGEDMMNKVYSVELALVLARFDPLISEEERRLFVHSFDSLLRLLFNNLHHFMDVENYLKENLLMILELEKRCREVEQLCSSYVRNVTSGSLRVVRRVPVPTTSTEATTIATTSPHETEGQQEEPGSRGTQPESRTSSDLQRVAQEDAGVALPSTANNEAISFSATSTESVAGASSCPSTTPLFSLSDCRKQVGRWGEDFIDLLMNPISGDDAVTFVDILQPQRKRSRKNISDSTVVDNSLKRRQSGPVHDEAGGTGVSRLHQMTLKATTATSNKAPLSDPPLQERSVTRRPTCVTEDKAEPVRVENRLRRLGSAKCSPASAFPSVSRSPNQLAAYLNILIEVLVNGGYPTIRSLGSSSSFAEEAEQRNDVTDVAPEQRCTWGTQSGEAPGPLTTIPSNTALNFLYTLFPSLRRYTHELMLFTENFLSEEHNIGGVNSTPLNESPYRSSSNMYRSGFLAANSNNSNFAGSGRSSDNPCDTPQTFGGAGTGGSETSGGLRPSDVVLFGLLQSLLNSGSSPSSTNSGAPGSWDMVIQDRFKSTPLQNDALLSCGPEAEGGGVSFLCGIRAELKRMSKEVQNAIFIAQSMQEQMREEATLLVFRVMTTVVDLLIPAVYPVDRRGLLFYYKWVSDMYRMLWEEDLLYRFSMIMGTPSLQGASESASVTRSPFSMSQISLQLPRKKRANAKGTLVPSVVKTVFSAVPVEVVGGAQADRGLSAQKGESRAFIVPGTVYSRLVRLKPQVSACDSDGQMSNFGDLLAAWSGGENLSSVDTGRGGYERIEHSAVLLAESLFEDMSAAAAPPRSCIVTRLVAGLLRGAMAPFHVCTPLERTTLGGTAASATSALSELQQHTAFRKATPSSRSQRSTTRKKTSQSQHVQGVVAPKTAHQSQSSADAKPAASQAIHCFSLYPNVISAEDIKALYMKTLLEAEVALSPLDPIRAAIVQNTVDCLVSVMQNPMEAYELLDAYLHDVSTEQIQPPVSRCVPLEGFQEGVGSTGSNPSTGVEATASTTALRRARHLSWDTVSTSGGSRVVGSHGSSSAHSKRANTAAEDLSITSKFPLVPTVIPSWDSQKESAQFVAVLALLRREHATLGLAVGAETSKHAAKGDVI</sequence>
<feature type="region of interest" description="Disordered" evidence="1">
    <location>
        <begin position="315"/>
        <end position="341"/>
    </location>
</feature>
<reference evidence="2" key="1">
    <citation type="journal article" date="2012" name="Proc. Natl. Acad. Sci. U.S.A.">
        <title>Antigenic diversity is generated by distinct evolutionary mechanisms in African trypanosome species.</title>
        <authorList>
            <person name="Jackson A.P."/>
            <person name="Berry A."/>
            <person name="Aslett M."/>
            <person name="Allison H.C."/>
            <person name="Burton P."/>
            <person name="Vavrova-Anderson J."/>
            <person name="Brown R."/>
            <person name="Browne H."/>
            <person name="Corton N."/>
            <person name="Hauser H."/>
            <person name="Gamble J."/>
            <person name="Gilderthorp R."/>
            <person name="Marcello L."/>
            <person name="McQuillan J."/>
            <person name="Otto T.D."/>
            <person name="Quail M.A."/>
            <person name="Sanders M.J."/>
            <person name="van Tonder A."/>
            <person name="Ginger M.L."/>
            <person name="Field M.C."/>
            <person name="Barry J.D."/>
            <person name="Hertz-Fowler C."/>
            <person name="Berriman M."/>
        </authorList>
    </citation>
    <scope>NUCLEOTIDE SEQUENCE</scope>
    <source>
        <strain evidence="2">Y486</strain>
    </source>
</reference>
<gene>
    <name evidence="2" type="ORF">TVY486_1012840</name>
</gene>
<dbReference type="AlphaFoldDB" id="G0U478"/>
<dbReference type="OMA" id="RRYTHEL"/>
<dbReference type="SUPFAM" id="SSF48445">
    <property type="entry name" value="14-3-3 protein"/>
    <property type="match status" value="1"/>
</dbReference>
<name>G0U478_TRYVY</name>
<feature type="region of interest" description="Disordered" evidence="1">
    <location>
        <begin position="148"/>
        <end position="186"/>
    </location>
</feature>
<dbReference type="InterPro" id="IPR036815">
    <property type="entry name" value="14-3-3_dom_sf"/>
</dbReference>
<feature type="compositionally biased region" description="Polar residues" evidence="1">
    <location>
        <begin position="1"/>
        <end position="11"/>
    </location>
</feature>
<feature type="compositionally biased region" description="Low complexity" evidence="1">
    <location>
        <begin position="148"/>
        <end position="159"/>
    </location>
</feature>
<feature type="compositionally biased region" description="Low complexity" evidence="1">
    <location>
        <begin position="1073"/>
        <end position="1087"/>
    </location>
</feature>
<organism evidence="2">
    <name type="scientific">Trypanosoma vivax (strain Y486)</name>
    <dbReference type="NCBI Taxonomy" id="1055687"/>
    <lineage>
        <taxon>Eukaryota</taxon>
        <taxon>Discoba</taxon>
        <taxon>Euglenozoa</taxon>
        <taxon>Kinetoplastea</taxon>
        <taxon>Metakinetoplastina</taxon>
        <taxon>Trypanosomatida</taxon>
        <taxon>Trypanosomatidae</taxon>
        <taxon>Trypanosoma</taxon>
        <taxon>Duttonella</taxon>
    </lineage>
</organism>